<evidence type="ECO:0000256" key="7">
    <source>
        <dbReference type="ARBA" id="ARBA00022927"/>
    </source>
</evidence>
<evidence type="ECO:0000259" key="11">
    <source>
        <dbReference type="PROSITE" id="PS52015"/>
    </source>
</evidence>
<dbReference type="RefSeq" id="WP_168056676.1">
    <property type="nucleotide sequence ID" value="NZ_JAAOZT010000012.1"/>
</dbReference>
<protein>
    <submittedName>
        <fullName evidence="12">Protein TonB</fullName>
    </submittedName>
</protein>
<dbReference type="Gene3D" id="3.30.1150.10">
    <property type="match status" value="1"/>
</dbReference>
<evidence type="ECO:0000256" key="8">
    <source>
        <dbReference type="ARBA" id="ARBA00022989"/>
    </source>
</evidence>
<comment type="subcellular location">
    <subcellularLocation>
        <location evidence="1">Cell inner membrane</location>
        <topology evidence="1">Single-pass membrane protein</topology>
        <orientation evidence="1">Periplasmic side</orientation>
    </subcellularLocation>
</comment>
<evidence type="ECO:0000256" key="6">
    <source>
        <dbReference type="ARBA" id="ARBA00022692"/>
    </source>
</evidence>
<comment type="caution">
    <text evidence="12">The sequence shown here is derived from an EMBL/GenBank/DDBJ whole genome shotgun (WGS) entry which is preliminary data.</text>
</comment>
<evidence type="ECO:0000256" key="1">
    <source>
        <dbReference type="ARBA" id="ARBA00004383"/>
    </source>
</evidence>
<keyword evidence="13" id="KW-1185">Reference proteome</keyword>
<comment type="similarity">
    <text evidence="2">Belongs to the TonB family.</text>
</comment>
<dbReference type="GO" id="GO:0055085">
    <property type="term" value="P:transmembrane transport"/>
    <property type="evidence" value="ECO:0007669"/>
    <property type="project" value="InterPro"/>
</dbReference>
<dbReference type="Pfam" id="PF03544">
    <property type="entry name" value="TonB_C"/>
    <property type="match status" value="1"/>
</dbReference>
<gene>
    <name evidence="12" type="ORF">HNR39_003059</name>
</gene>
<keyword evidence="9 10" id="KW-0472">Membrane</keyword>
<keyword evidence="5" id="KW-0997">Cell inner membrane</keyword>
<evidence type="ECO:0000256" key="2">
    <source>
        <dbReference type="ARBA" id="ARBA00006555"/>
    </source>
</evidence>
<feature type="domain" description="TonB C-terminal" evidence="11">
    <location>
        <begin position="131"/>
        <end position="221"/>
    </location>
</feature>
<keyword evidence="6 10" id="KW-0812">Transmembrane</keyword>
<organism evidence="12 13">
    <name type="scientific">Glaciimonas immobilis</name>
    <dbReference type="NCBI Taxonomy" id="728004"/>
    <lineage>
        <taxon>Bacteria</taxon>
        <taxon>Pseudomonadati</taxon>
        <taxon>Pseudomonadota</taxon>
        <taxon>Betaproteobacteria</taxon>
        <taxon>Burkholderiales</taxon>
        <taxon>Oxalobacteraceae</taxon>
        <taxon>Glaciimonas</taxon>
    </lineage>
</organism>
<dbReference type="NCBIfam" id="TIGR01352">
    <property type="entry name" value="tonB_Cterm"/>
    <property type="match status" value="1"/>
</dbReference>
<dbReference type="PANTHER" id="PTHR33446:SF2">
    <property type="entry name" value="PROTEIN TONB"/>
    <property type="match status" value="1"/>
</dbReference>
<dbReference type="GO" id="GO:0015031">
    <property type="term" value="P:protein transport"/>
    <property type="evidence" value="ECO:0007669"/>
    <property type="project" value="UniProtKB-KW"/>
</dbReference>
<evidence type="ECO:0000256" key="4">
    <source>
        <dbReference type="ARBA" id="ARBA00022475"/>
    </source>
</evidence>
<proteinExistence type="inferred from homology"/>
<dbReference type="SUPFAM" id="SSF74653">
    <property type="entry name" value="TolA/TonB C-terminal domain"/>
    <property type="match status" value="1"/>
</dbReference>
<name>A0A840RXM9_9BURK</name>
<keyword evidence="4" id="KW-1003">Cell membrane</keyword>
<dbReference type="AlphaFoldDB" id="A0A840RXM9"/>
<accession>A0A840RXM9</accession>
<dbReference type="PROSITE" id="PS52015">
    <property type="entry name" value="TONB_CTD"/>
    <property type="match status" value="1"/>
</dbReference>
<dbReference type="PANTHER" id="PTHR33446">
    <property type="entry name" value="PROTEIN TONB-RELATED"/>
    <property type="match status" value="1"/>
</dbReference>
<keyword evidence="8 10" id="KW-1133">Transmembrane helix</keyword>
<evidence type="ECO:0000313" key="13">
    <source>
        <dbReference type="Proteomes" id="UP000571084"/>
    </source>
</evidence>
<dbReference type="Proteomes" id="UP000571084">
    <property type="component" value="Unassembled WGS sequence"/>
</dbReference>
<sequence length="221" mass="23647">MDFQQGDTEPARNFTGIAFVVLLHALLIYALVTGLARKIVAVIQQPVETRIIEEFKPPPPPDKLVPPPPKLIAPPPPFIPPPEVKVQQVPQESVIAAVTNVKPVSNELPTTTASIAPTPATHAIAPAAPLHTAAVVSAKGCEKPEYPSTSLRNEEEGTVTLAFLIGIDGTVVDSKVEKSSGSRDLDKAARAGLSLCKFKPATTDGKPEQSWTRIQYAWKLD</sequence>
<evidence type="ECO:0000256" key="3">
    <source>
        <dbReference type="ARBA" id="ARBA00022448"/>
    </source>
</evidence>
<keyword evidence="7" id="KW-0653">Protein transport</keyword>
<dbReference type="GO" id="GO:0005886">
    <property type="term" value="C:plasma membrane"/>
    <property type="evidence" value="ECO:0007669"/>
    <property type="project" value="UniProtKB-SubCell"/>
</dbReference>
<feature type="transmembrane region" description="Helical" evidence="10">
    <location>
        <begin position="16"/>
        <end position="36"/>
    </location>
</feature>
<dbReference type="InterPro" id="IPR006260">
    <property type="entry name" value="TonB/TolA_C"/>
</dbReference>
<dbReference type="EMBL" id="JACHHQ010000006">
    <property type="protein sequence ID" value="MBB5201210.1"/>
    <property type="molecule type" value="Genomic_DNA"/>
</dbReference>
<evidence type="ECO:0000256" key="5">
    <source>
        <dbReference type="ARBA" id="ARBA00022519"/>
    </source>
</evidence>
<keyword evidence="3" id="KW-0813">Transport</keyword>
<dbReference type="InterPro" id="IPR037682">
    <property type="entry name" value="TonB_C"/>
</dbReference>
<reference evidence="12 13" key="1">
    <citation type="submission" date="2020-08" db="EMBL/GenBank/DDBJ databases">
        <title>Genomic Encyclopedia of Type Strains, Phase IV (KMG-IV): sequencing the most valuable type-strain genomes for metagenomic binning, comparative biology and taxonomic classification.</title>
        <authorList>
            <person name="Goeker M."/>
        </authorList>
    </citation>
    <scope>NUCLEOTIDE SEQUENCE [LARGE SCALE GENOMIC DNA]</scope>
    <source>
        <strain evidence="12 13">DSM 23240</strain>
    </source>
</reference>
<evidence type="ECO:0000313" key="12">
    <source>
        <dbReference type="EMBL" id="MBB5201210.1"/>
    </source>
</evidence>
<evidence type="ECO:0000256" key="9">
    <source>
        <dbReference type="ARBA" id="ARBA00023136"/>
    </source>
</evidence>
<dbReference type="InterPro" id="IPR051045">
    <property type="entry name" value="TonB-dependent_transducer"/>
</dbReference>
<evidence type="ECO:0000256" key="10">
    <source>
        <dbReference type="SAM" id="Phobius"/>
    </source>
</evidence>